<keyword evidence="12" id="KW-1185">Reference proteome</keyword>
<keyword evidence="6" id="KW-0479">Metal-binding</keyword>
<dbReference type="GO" id="GO:0005524">
    <property type="term" value="F:ATP binding"/>
    <property type="evidence" value="ECO:0007669"/>
    <property type="project" value="UniProtKB-KW"/>
</dbReference>
<proteinExistence type="inferred from homology"/>
<reference evidence="11 12" key="1">
    <citation type="journal article" date="2014" name="Genome Announc.">
        <title>Draft Genome Sequence of the Iron-Oxidizing, Acidophilic, and Halotolerant 'Thiobacillus prosperus' Type Strain DSM 5130.</title>
        <authorList>
            <person name="Ossandon F.J."/>
            <person name="Cardenas J.P."/>
            <person name="Corbett M."/>
            <person name="Quatrini R."/>
            <person name="Holmes D.S."/>
            <person name="Watkin E."/>
        </authorList>
    </citation>
    <scope>NUCLEOTIDE SEQUENCE [LARGE SCALE GENOMIC DNA]</scope>
    <source>
        <strain evidence="11 12">DSM 5130</strain>
    </source>
</reference>
<keyword evidence="7" id="KW-0547">Nucleotide-binding</keyword>
<dbReference type="Pfam" id="PF02367">
    <property type="entry name" value="TsaE"/>
    <property type="match status" value="1"/>
</dbReference>
<dbReference type="OrthoDB" id="9800307at2"/>
<keyword evidence="9" id="KW-0460">Magnesium</keyword>
<keyword evidence="4" id="KW-0963">Cytoplasm</keyword>
<evidence type="ECO:0000256" key="6">
    <source>
        <dbReference type="ARBA" id="ARBA00022723"/>
    </source>
</evidence>
<dbReference type="EMBL" id="JQSG02000006">
    <property type="protein sequence ID" value="OBS08799.1"/>
    <property type="molecule type" value="Genomic_DNA"/>
</dbReference>
<dbReference type="InterPro" id="IPR027417">
    <property type="entry name" value="P-loop_NTPase"/>
</dbReference>
<evidence type="ECO:0000256" key="8">
    <source>
        <dbReference type="ARBA" id="ARBA00022840"/>
    </source>
</evidence>
<dbReference type="FunFam" id="3.40.50.300:FF:000406">
    <property type="entry name" value="tRNA (N6-adenosine(37)-N6)-threonylcarbamoyltransferase complex ATPase TsaE"/>
    <property type="match status" value="1"/>
</dbReference>
<dbReference type="PANTHER" id="PTHR33540">
    <property type="entry name" value="TRNA THREONYLCARBAMOYLADENOSINE BIOSYNTHESIS PROTEIN TSAE"/>
    <property type="match status" value="1"/>
</dbReference>
<dbReference type="Proteomes" id="UP000029273">
    <property type="component" value="Unassembled WGS sequence"/>
</dbReference>
<accession>A0A1A6C2M1</accession>
<evidence type="ECO:0000256" key="1">
    <source>
        <dbReference type="ARBA" id="ARBA00004496"/>
    </source>
</evidence>
<name>A0A1A6C2M1_9GAMM</name>
<protein>
    <recommendedName>
        <fullName evidence="3">tRNA threonylcarbamoyladenosine biosynthesis protein TsaE</fullName>
    </recommendedName>
    <alternativeName>
        <fullName evidence="10">t(6)A37 threonylcarbamoyladenosine biosynthesis protein TsaE</fullName>
    </alternativeName>
</protein>
<evidence type="ECO:0000256" key="10">
    <source>
        <dbReference type="ARBA" id="ARBA00032441"/>
    </source>
</evidence>
<evidence type="ECO:0000256" key="9">
    <source>
        <dbReference type="ARBA" id="ARBA00022842"/>
    </source>
</evidence>
<evidence type="ECO:0000313" key="12">
    <source>
        <dbReference type="Proteomes" id="UP000029273"/>
    </source>
</evidence>
<evidence type="ECO:0000256" key="3">
    <source>
        <dbReference type="ARBA" id="ARBA00019010"/>
    </source>
</evidence>
<evidence type="ECO:0000256" key="5">
    <source>
        <dbReference type="ARBA" id="ARBA00022694"/>
    </source>
</evidence>
<comment type="similarity">
    <text evidence="2">Belongs to the TsaE family.</text>
</comment>
<evidence type="ECO:0000256" key="2">
    <source>
        <dbReference type="ARBA" id="ARBA00007599"/>
    </source>
</evidence>
<dbReference type="GO" id="GO:0005737">
    <property type="term" value="C:cytoplasm"/>
    <property type="evidence" value="ECO:0007669"/>
    <property type="project" value="UniProtKB-SubCell"/>
</dbReference>
<dbReference type="GO" id="GO:0002949">
    <property type="term" value="P:tRNA threonylcarbamoyladenosine modification"/>
    <property type="evidence" value="ECO:0007669"/>
    <property type="project" value="InterPro"/>
</dbReference>
<gene>
    <name evidence="11" type="ORF">Thpro_023049</name>
</gene>
<dbReference type="InterPro" id="IPR003442">
    <property type="entry name" value="T6A_TsaE"/>
</dbReference>
<dbReference type="NCBIfam" id="TIGR00150">
    <property type="entry name" value="T6A_YjeE"/>
    <property type="match status" value="1"/>
</dbReference>
<organism evidence="11 12">
    <name type="scientific">Acidihalobacter prosperus</name>
    <dbReference type="NCBI Taxonomy" id="160660"/>
    <lineage>
        <taxon>Bacteria</taxon>
        <taxon>Pseudomonadati</taxon>
        <taxon>Pseudomonadota</taxon>
        <taxon>Gammaproteobacteria</taxon>
        <taxon>Chromatiales</taxon>
        <taxon>Ectothiorhodospiraceae</taxon>
        <taxon>Acidihalobacter</taxon>
    </lineage>
</organism>
<evidence type="ECO:0000313" key="11">
    <source>
        <dbReference type="EMBL" id="OBS08799.1"/>
    </source>
</evidence>
<comment type="caution">
    <text evidence="11">The sequence shown here is derived from an EMBL/GenBank/DDBJ whole genome shotgun (WGS) entry which is preliminary data.</text>
</comment>
<dbReference type="Gene3D" id="3.40.50.300">
    <property type="entry name" value="P-loop containing nucleotide triphosphate hydrolases"/>
    <property type="match status" value="1"/>
</dbReference>
<dbReference type="SUPFAM" id="SSF52540">
    <property type="entry name" value="P-loop containing nucleoside triphosphate hydrolases"/>
    <property type="match status" value="1"/>
</dbReference>
<dbReference type="GO" id="GO:0046872">
    <property type="term" value="F:metal ion binding"/>
    <property type="evidence" value="ECO:0007669"/>
    <property type="project" value="UniProtKB-KW"/>
</dbReference>
<dbReference type="RefSeq" id="WP_038091300.1">
    <property type="nucleotide sequence ID" value="NZ_JQSG02000006.1"/>
</dbReference>
<keyword evidence="5" id="KW-0819">tRNA processing</keyword>
<keyword evidence="8" id="KW-0067">ATP-binding</keyword>
<evidence type="ECO:0000256" key="4">
    <source>
        <dbReference type="ARBA" id="ARBA00022490"/>
    </source>
</evidence>
<evidence type="ECO:0000256" key="7">
    <source>
        <dbReference type="ARBA" id="ARBA00022741"/>
    </source>
</evidence>
<dbReference type="AlphaFoldDB" id="A0A1A6C2M1"/>
<sequence>MNGRPASTHVRTLELSDEAATQRLGSALARALPHSALVFLHGDLGAGKTTLARALLRALGHEGAVKSPTYTLVEPYEIGDRRVFHFDLYRLADPEELEAIGLRDYLDGDALCLIEWPERGTGMLPSADLEIALRAAGAGRRARLWANSERGETAVAAID</sequence>
<dbReference type="PANTHER" id="PTHR33540:SF2">
    <property type="entry name" value="TRNA THREONYLCARBAMOYLADENOSINE BIOSYNTHESIS PROTEIN TSAE"/>
    <property type="match status" value="1"/>
</dbReference>
<comment type="subcellular location">
    <subcellularLocation>
        <location evidence="1">Cytoplasm</location>
    </subcellularLocation>
</comment>